<dbReference type="Gene3D" id="1.10.3430.10">
    <property type="entry name" value="Ammonium transporter AmtB like domains"/>
    <property type="match status" value="1"/>
</dbReference>
<dbReference type="PANTHER" id="PTHR43029">
    <property type="entry name" value="AMMONIUM TRANSPORTER MEP2"/>
    <property type="match status" value="1"/>
</dbReference>
<name>A0ABX6EDU4_9HYPH</name>
<keyword evidence="5 8" id="KW-1133">Transmembrane helix</keyword>
<keyword evidence="4 8" id="KW-0812">Transmembrane</keyword>
<protein>
    <recommendedName>
        <fullName evidence="8">Ammonium transporter</fullName>
    </recommendedName>
</protein>
<evidence type="ECO:0000256" key="7">
    <source>
        <dbReference type="ARBA" id="ARBA00023177"/>
    </source>
</evidence>
<feature type="domain" description="Ammonium transporter AmtB-like" evidence="9">
    <location>
        <begin position="53"/>
        <end position="451"/>
    </location>
</feature>
<feature type="transmembrane region" description="Helical" evidence="8">
    <location>
        <begin position="172"/>
        <end position="194"/>
    </location>
</feature>
<accession>A0ABX6EDU4</accession>
<feature type="transmembrane region" description="Helical" evidence="8">
    <location>
        <begin position="56"/>
        <end position="78"/>
    </location>
</feature>
<dbReference type="PROSITE" id="PS01219">
    <property type="entry name" value="AMMONIUM_TRANSP"/>
    <property type="match status" value="1"/>
</dbReference>
<evidence type="ECO:0000256" key="1">
    <source>
        <dbReference type="ARBA" id="ARBA00004141"/>
    </source>
</evidence>
<dbReference type="SUPFAM" id="SSF111352">
    <property type="entry name" value="Ammonium transporter"/>
    <property type="match status" value="1"/>
</dbReference>
<keyword evidence="6 8" id="KW-0472">Membrane</keyword>
<dbReference type="RefSeq" id="WP_154450919.1">
    <property type="nucleotide sequence ID" value="NZ_CP044328.1"/>
</dbReference>
<keyword evidence="7 8" id="KW-0924">Ammonia transport</keyword>
<reference evidence="11" key="1">
    <citation type="submission" date="2019-09" db="EMBL/GenBank/DDBJ databases">
        <title>Isolation and complete genome sequencing of Methylocystis species.</title>
        <authorList>
            <person name="Rumah B.L."/>
            <person name="Stead C.E."/>
            <person name="Stevens B.C."/>
            <person name="Minton N.P."/>
            <person name="Grosse-Honebrink A."/>
            <person name="Zhang Y."/>
        </authorList>
    </citation>
    <scope>NUCLEOTIDE SEQUENCE [LARGE SCALE GENOMIC DNA]</scope>
    <source>
        <strain evidence="11">BRCS1</strain>
    </source>
</reference>
<evidence type="ECO:0000256" key="8">
    <source>
        <dbReference type="RuleBase" id="RU362002"/>
    </source>
</evidence>
<dbReference type="Pfam" id="PF00909">
    <property type="entry name" value="Ammonium_transp"/>
    <property type="match status" value="1"/>
</dbReference>
<comment type="subcellular location">
    <subcellularLocation>
        <location evidence="8">Cell membrane</location>
        <topology evidence="8">Multi-pass membrane protein</topology>
    </subcellularLocation>
    <subcellularLocation>
        <location evidence="1">Membrane</location>
        <topology evidence="1">Multi-pass membrane protein</topology>
    </subcellularLocation>
</comment>
<organism evidence="10 11">
    <name type="scientific">Methylocystis rosea</name>
    <dbReference type="NCBI Taxonomy" id="173366"/>
    <lineage>
        <taxon>Bacteria</taxon>
        <taxon>Pseudomonadati</taxon>
        <taxon>Pseudomonadota</taxon>
        <taxon>Alphaproteobacteria</taxon>
        <taxon>Hyphomicrobiales</taxon>
        <taxon>Methylocystaceae</taxon>
        <taxon>Methylocystis</taxon>
    </lineage>
</organism>
<feature type="transmembrane region" description="Helical" evidence="8">
    <location>
        <begin position="143"/>
        <end position="165"/>
    </location>
</feature>
<feature type="transmembrane region" description="Helical" evidence="8">
    <location>
        <begin position="90"/>
        <end position="109"/>
    </location>
</feature>
<evidence type="ECO:0000256" key="3">
    <source>
        <dbReference type="ARBA" id="ARBA00022448"/>
    </source>
</evidence>
<keyword evidence="11" id="KW-1185">Reference proteome</keyword>
<feature type="transmembrane region" description="Helical" evidence="8">
    <location>
        <begin position="240"/>
        <end position="260"/>
    </location>
</feature>
<evidence type="ECO:0000313" key="11">
    <source>
        <dbReference type="Proteomes" id="UP000424673"/>
    </source>
</evidence>
<feature type="transmembrane region" description="Helical" evidence="8">
    <location>
        <begin position="327"/>
        <end position="347"/>
    </location>
</feature>
<evidence type="ECO:0000256" key="2">
    <source>
        <dbReference type="ARBA" id="ARBA00005887"/>
    </source>
</evidence>
<reference evidence="10 11" key="2">
    <citation type="journal article" date="2021" name="AMB Express">
        <title>Isolation and characterisation of Methylocystis spp. for poly-3-hydroxybutyrate production using waste methane feedstocks.</title>
        <authorList>
            <person name="Rumah B.L."/>
            <person name="Stead C.E."/>
            <person name="Claxton Stevens B.H."/>
            <person name="Minton N.P."/>
            <person name="Grosse-Honebrink A."/>
            <person name="Zhang Y."/>
        </authorList>
    </citation>
    <scope>NUCLEOTIDE SEQUENCE [LARGE SCALE GENOMIC DNA]</scope>
    <source>
        <strain evidence="10 11">BRCS1</strain>
    </source>
</reference>
<evidence type="ECO:0000313" key="10">
    <source>
        <dbReference type="EMBL" id="QGM93012.1"/>
    </source>
</evidence>
<evidence type="ECO:0000256" key="5">
    <source>
        <dbReference type="ARBA" id="ARBA00022989"/>
    </source>
</evidence>
<sequence>MQSSFARAAITFVGARIPRVRWDRSGAALGATLVAGSALAQDGGGKIDGADTAFMIAATALVLMMTLPGLALFYSGMVRKKNVLATMAQSLIATALVSLLWIGVAYSLAFSGEGAYIGDASRTLLAGIGIDTVSPFAKTIPEILFMLYQMTFAVITCALVAGSVAERMKFSAFMLFCALWLFIVYVPSAHWVWGGGFLQKMGLLDFAGGTVVHINAGIAGLVCALVLGSRVGFGRENLSPFDLSLAVVGTGLLWVGWFGFNGGSALAANSRAVFAIVATHLAACAGALVWSGLEWFQRGKPSVLGVISGAVAGLGTITPASGYVLPWHGVIIGMIAGGVCYWFCTVAKYKFRYDDTLDVFGVHGVGGIMGTLLAGVFATRAITASEGDPGVAGLLEGDPHQLYVQAIGVLVTIVWCVIGTLATLKIVSMITPLRVAYDDEREGLDIALHGEALHQ</sequence>
<feature type="transmembrane region" description="Helical" evidence="8">
    <location>
        <begin position="272"/>
        <end position="290"/>
    </location>
</feature>
<dbReference type="Proteomes" id="UP000424673">
    <property type="component" value="Chromosome"/>
</dbReference>
<gene>
    <name evidence="10" type="ORF">F7D13_02695</name>
</gene>
<feature type="transmembrane region" description="Helical" evidence="8">
    <location>
        <begin position="206"/>
        <end position="228"/>
    </location>
</feature>
<dbReference type="InterPro" id="IPR029020">
    <property type="entry name" value="Ammonium/urea_transptr"/>
</dbReference>
<dbReference type="NCBIfam" id="TIGR00836">
    <property type="entry name" value="amt"/>
    <property type="match status" value="1"/>
</dbReference>
<feature type="transmembrane region" description="Helical" evidence="8">
    <location>
        <begin position="402"/>
        <end position="424"/>
    </location>
</feature>
<dbReference type="InterPro" id="IPR024041">
    <property type="entry name" value="NH4_transpt_AmtB-like_dom"/>
</dbReference>
<dbReference type="PANTHER" id="PTHR43029:SF10">
    <property type="entry name" value="AMMONIUM TRANSPORTER MEP2"/>
    <property type="match status" value="1"/>
</dbReference>
<comment type="similarity">
    <text evidence="2 8">Belongs to the ammonia transporter channel (TC 1.A.11.2) family.</text>
</comment>
<evidence type="ECO:0000256" key="6">
    <source>
        <dbReference type="ARBA" id="ARBA00023136"/>
    </source>
</evidence>
<feature type="transmembrane region" description="Helical" evidence="8">
    <location>
        <begin position="302"/>
        <end position="321"/>
    </location>
</feature>
<dbReference type="EMBL" id="CP044328">
    <property type="protein sequence ID" value="QGM93012.1"/>
    <property type="molecule type" value="Genomic_DNA"/>
</dbReference>
<feature type="transmembrane region" description="Helical" evidence="8">
    <location>
        <begin position="359"/>
        <end position="382"/>
    </location>
</feature>
<dbReference type="InterPro" id="IPR001905">
    <property type="entry name" value="Ammonium_transpt"/>
</dbReference>
<dbReference type="InterPro" id="IPR018047">
    <property type="entry name" value="Ammonium_transpt_CS"/>
</dbReference>
<evidence type="ECO:0000259" key="9">
    <source>
        <dbReference type="Pfam" id="PF00909"/>
    </source>
</evidence>
<keyword evidence="3 8" id="KW-0813">Transport</keyword>
<proteinExistence type="inferred from homology"/>
<evidence type="ECO:0000256" key="4">
    <source>
        <dbReference type="ARBA" id="ARBA00022692"/>
    </source>
</evidence>